<keyword evidence="5 7" id="KW-0472">Membrane</keyword>
<feature type="transmembrane region" description="Helical" evidence="7">
    <location>
        <begin position="238"/>
        <end position="260"/>
    </location>
</feature>
<proteinExistence type="inferred from homology"/>
<evidence type="ECO:0000313" key="9">
    <source>
        <dbReference type="EMBL" id="BCB70384.1"/>
    </source>
</evidence>
<dbReference type="PANTHER" id="PTHR21716:SF64">
    <property type="entry name" value="AI-2 TRANSPORT PROTEIN TQSA"/>
    <property type="match status" value="1"/>
</dbReference>
<dbReference type="GO" id="GO:0016020">
    <property type="term" value="C:membrane"/>
    <property type="evidence" value="ECO:0007669"/>
    <property type="project" value="UniProtKB-SubCell"/>
</dbReference>
<dbReference type="EMBL" id="AP022869">
    <property type="protein sequence ID" value="BCB70384.1"/>
    <property type="molecule type" value="Genomic_DNA"/>
</dbReference>
<evidence type="ECO:0000313" key="13">
    <source>
        <dbReference type="Proteomes" id="UP000503197"/>
    </source>
</evidence>
<keyword evidence="4 7" id="KW-1133">Transmembrane helix</keyword>
<sequence length="370" mass="40673">MRNSRWGIALLVALVGTVYFLDAVLMPFIAGLILAYLADPLTNYFQRLGMKRVWAVSSVFLVLMIVLALSLLILIPLVVQQIKQLGEALPGVLNWIEGVLAPQVQEWTGYDLASELSNVRETLVENWRDAGSYVAQALGQIGRSGMAFVSWVTYVALIPVVTFYLLLDWERMLNNMANLVPRQWVDDTFRLARRCDEVLASFLRGQLLVMLCLGIIYAVGLTLLGLNFGLLIGVLSGLVSIVPFLGFIVGLVIALVVALFQFDTWWALLGVIAVFGLGQVAESVVLQPKLLGDKIGLHPVAVIFAVLAGGHLFGLTGVLLALPAAAVIMVLLREVKDRYKNSALYDARSEPLEQQTQHDELGRDDKRESS</sequence>
<evidence type="ECO:0000313" key="12">
    <source>
        <dbReference type="Proteomes" id="UP000501053"/>
    </source>
</evidence>
<dbReference type="OrthoDB" id="5792512at2"/>
<dbReference type="GO" id="GO:0055085">
    <property type="term" value="P:transmembrane transport"/>
    <property type="evidence" value="ECO:0007669"/>
    <property type="project" value="TreeGrafter"/>
</dbReference>
<comment type="subcellular location">
    <subcellularLocation>
        <location evidence="1">Membrane</location>
        <topology evidence="1">Multi-pass membrane protein</topology>
    </subcellularLocation>
</comment>
<keyword evidence="12" id="KW-1185">Reference proteome</keyword>
<feature type="region of interest" description="Disordered" evidence="6">
    <location>
        <begin position="349"/>
        <end position="370"/>
    </location>
</feature>
<evidence type="ECO:0000313" key="11">
    <source>
        <dbReference type="Proteomes" id="UP000185024"/>
    </source>
</evidence>
<feature type="transmembrane region" description="Helical" evidence="7">
    <location>
        <begin position="301"/>
        <end position="332"/>
    </location>
</feature>
<feature type="transmembrane region" description="Helical" evidence="7">
    <location>
        <begin position="148"/>
        <end position="167"/>
    </location>
</feature>
<feature type="transmembrane region" description="Helical" evidence="7">
    <location>
        <begin position="265"/>
        <end position="281"/>
    </location>
</feature>
<reference evidence="8 13" key="2">
    <citation type="submission" date="2020-02" db="EMBL/GenBank/DDBJ databases">
        <title>Complete Genome Sequence of Halomonas meridiana strain BAA-801, Isolated from Deep Sea Thermal Vent.</title>
        <authorList>
            <person name="Takahashi Y."/>
            <person name="Takahashi H."/>
            <person name="Galipon J."/>
            <person name="Arakawa K."/>
        </authorList>
    </citation>
    <scope>NUCLEOTIDE SEQUENCE [LARGE SCALE GENOMIC DNA]</scope>
    <source>
        <strain evidence="8 13">Slthf1</strain>
    </source>
</reference>
<reference evidence="9 12" key="3">
    <citation type="submission" date="2020-03" db="EMBL/GenBank/DDBJ databases">
        <title>Complete Genome Sequence of Halomonas meridiana strain Eplume2, isolated from hydrothermal-plume in the north east Pacific Ocean.</title>
        <authorList>
            <person name="Kurihara Y."/>
            <person name="Kawai S."/>
            <person name="Sakai A."/>
            <person name="Galipon J."/>
            <person name="Arakawa K."/>
        </authorList>
    </citation>
    <scope>NUCLEOTIDE SEQUENCE [LARGE SCALE GENOMIC DNA]</scope>
    <source>
        <strain evidence="9 12">Eplume2</strain>
    </source>
</reference>
<feature type="transmembrane region" description="Helical" evidence="7">
    <location>
        <begin position="6"/>
        <end position="38"/>
    </location>
</feature>
<evidence type="ECO:0000256" key="3">
    <source>
        <dbReference type="ARBA" id="ARBA00022692"/>
    </source>
</evidence>
<dbReference type="Proteomes" id="UP000503197">
    <property type="component" value="Chromosome"/>
</dbReference>
<dbReference type="PATRIC" id="fig|29570.3.peg.213"/>
<dbReference type="Proteomes" id="UP000501053">
    <property type="component" value="Chromosome"/>
</dbReference>
<evidence type="ECO:0000256" key="6">
    <source>
        <dbReference type="SAM" id="MobiDB-lite"/>
    </source>
</evidence>
<dbReference type="EMBL" id="AP022821">
    <property type="protein sequence ID" value="BCA92086.1"/>
    <property type="molecule type" value="Genomic_DNA"/>
</dbReference>
<dbReference type="GeneID" id="97275437"/>
<dbReference type="EMBL" id="FSQX01000001">
    <property type="protein sequence ID" value="SIN64602.1"/>
    <property type="molecule type" value="Genomic_DNA"/>
</dbReference>
<evidence type="ECO:0000256" key="7">
    <source>
        <dbReference type="SAM" id="Phobius"/>
    </source>
</evidence>
<reference evidence="10 11" key="1">
    <citation type="submission" date="2016-11" db="EMBL/GenBank/DDBJ databases">
        <authorList>
            <person name="Jaros S."/>
            <person name="Januszkiewicz K."/>
            <person name="Wedrychowicz H."/>
        </authorList>
    </citation>
    <scope>NUCLEOTIDE SEQUENCE [LARGE SCALE GENOMIC DNA]</scope>
    <source>
        <strain evidence="10 11">ACAM 239</strain>
    </source>
</reference>
<dbReference type="PANTHER" id="PTHR21716">
    <property type="entry name" value="TRANSMEMBRANE PROTEIN"/>
    <property type="match status" value="1"/>
</dbReference>
<name>A0A0D7V2B2_9GAMM</name>
<comment type="similarity">
    <text evidence="2">Belongs to the autoinducer-2 exporter (AI-2E) (TC 2.A.86) family.</text>
</comment>
<dbReference type="Proteomes" id="UP000185024">
    <property type="component" value="Unassembled WGS sequence"/>
</dbReference>
<gene>
    <name evidence="9" type="ORF">HMEPL2_07350</name>
    <name evidence="8" type="ORF">HMSLTHF_18610</name>
    <name evidence="10" type="ORF">SAMN05878438_1575</name>
</gene>
<evidence type="ECO:0000256" key="2">
    <source>
        <dbReference type="ARBA" id="ARBA00009773"/>
    </source>
</evidence>
<evidence type="ECO:0000256" key="4">
    <source>
        <dbReference type="ARBA" id="ARBA00022989"/>
    </source>
</evidence>
<accession>A0A0D7V2B2</accession>
<evidence type="ECO:0000313" key="10">
    <source>
        <dbReference type="EMBL" id="SIN64602.1"/>
    </source>
</evidence>
<dbReference type="RefSeq" id="WP_044628314.1">
    <property type="nucleotide sequence ID" value="NZ_AP022821.1"/>
</dbReference>
<dbReference type="AlphaFoldDB" id="A0A0D7V2B2"/>
<dbReference type="Pfam" id="PF01594">
    <property type="entry name" value="AI-2E_transport"/>
    <property type="match status" value="1"/>
</dbReference>
<keyword evidence="3 7" id="KW-0812">Transmembrane</keyword>
<feature type="transmembrane region" description="Helical" evidence="7">
    <location>
        <begin position="59"/>
        <end position="79"/>
    </location>
</feature>
<feature type="transmembrane region" description="Helical" evidence="7">
    <location>
        <begin position="207"/>
        <end position="232"/>
    </location>
</feature>
<evidence type="ECO:0000256" key="5">
    <source>
        <dbReference type="ARBA" id="ARBA00023136"/>
    </source>
</evidence>
<protein>
    <submittedName>
        <fullName evidence="8">AI-2E family transporter</fullName>
    </submittedName>
    <submittedName>
        <fullName evidence="10">Predicted PurR-regulated permease PerM</fullName>
    </submittedName>
</protein>
<dbReference type="InterPro" id="IPR002549">
    <property type="entry name" value="AI-2E-like"/>
</dbReference>
<organism evidence="10 11">
    <name type="scientific">Vreelandella aquamarina</name>
    <dbReference type="NCBI Taxonomy" id="77097"/>
    <lineage>
        <taxon>Bacteria</taxon>
        <taxon>Pseudomonadati</taxon>
        <taxon>Pseudomonadota</taxon>
        <taxon>Gammaproteobacteria</taxon>
        <taxon>Oceanospirillales</taxon>
        <taxon>Halomonadaceae</taxon>
        <taxon>Vreelandella</taxon>
    </lineage>
</organism>
<evidence type="ECO:0000313" key="8">
    <source>
        <dbReference type="EMBL" id="BCA92086.1"/>
    </source>
</evidence>
<evidence type="ECO:0000256" key="1">
    <source>
        <dbReference type="ARBA" id="ARBA00004141"/>
    </source>
</evidence>